<gene>
    <name evidence="1" type="ORF">LOK49_LG03G02000</name>
</gene>
<protein>
    <submittedName>
        <fullName evidence="1">Uncharacterized protein</fullName>
    </submittedName>
</protein>
<proteinExistence type="predicted"/>
<comment type="caution">
    <text evidence="1">The sequence shown here is derived from an EMBL/GenBank/DDBJ whole genome shotgun (WGS) entry which is preliminary data.</text>
</comment>
<dbReference type="EMBL" id="CM045763">
    <property type="protein sequence ID" value="KAI8021920.1"/>
    <property type="molecule type" value="Genomic_DNA"/>
</dbReference>
<keyword evidence="2" id="KW-1185">Reference proteome</keyword>
<reference evidence="1 2" key="1">
    <citation type="journal article" date="2022" name="Plant J.">
        <title>Chromosome-level genome of Camellia lanceoleosa provides a valuable resource for understanding genome evolution and self-incompatibility.</title>
        <authorList>
            <person name="Gong W."/>
            <person name="Xiao S."/>
            <person name="Wang L."/>
            <person name="Liao Z."/>
            <person name="Chang Y."/>
            <person name="Mo W."/>
            <person name="Hu G."/>
            <person name="Li W."/>
            <person name="Zhao G."/>
            <person name="Zhu H."/>
            <person name="Hu X."/>
            <person name="Ji K."/>
            <person name="Xiang X."/>
            <person name="Song Q."/>
            <person name="Yuan D."/>
            <person name="Jin S."/>
            <person name="Zhang L."/>
        </authorList>
    </citation>
    <scope>NUCLEOTIDE SEQUENCE [LARGE SCALE GENOMIC DNA]</scope>
    <source>
        <strain evidence="1">SQ_2022a</strain>
    </source>
</reference>
<evidence type="ECO:0000313" key="2">
    <source>
        <dbReference type="Proteomes" id="UP001060215"/>
    </source>
</evidence>
<evidence type="ECO:0000313" key="1">
    <source>
        <dbReference type="EMBL" id="KAI8021920.1"/>
    </source>
</evidence>
<organism evidence="1 2">
    <name type="scientific">Camellia lanceoleosa</name>
    <dbReference type="NCBI Taxonomy" id="1840588"/>
    <lineage>
        <taxon>Eukaryota</taxon>
        <taxon>Viridiplantae</taxon>
        <taxon>Streptophyta</taxon>
        <taxon>Embryophyta</taxon>
        <taxon>Tracheophyta</taxon>
        <taxon>Spermatophyta</taxon>
        <taxon>Magnoliopsida</taxon>
        <taxon>eudicotyledons</taxon>
        <taxon>Gunneridae</taxon>
        <taxon>Pentapetalae</taxon>
        <taxon>asterids</taxon>
        <taxon>Ericales</taxon>
        <taxon>Theaceae</taxon>
        <taxon>Camellia</taxon>
    </lineage>
</organism>
<sequence>MMPLQSIVNANSYGLIGIENQYIDTNQEEQKILVVKDAVKKIIIRTLKLLFWGIVWQGGYSHALDDLSYGVDKKQIPWSLIETFTTKLRLGAVIVFLIYMITTYVLYVANWRFVVPQDQGTVKCGMGGHLGLACNVVGYVYQKVSGINISTCNPLDSLKACTFSSPNTGPLRANVPNWCRTPFEPEGLLSLISAIMSGIIGIHYGHILIHFKISYNLLGHSEWLKQGVSMGLGLLFVGIILHFTNDQLYNFKYVCFTPSVAELYSLYCTCRPLGSRVVTMVTTTLSMGSSISQEKVTTLTWLTLFTGESNEVFGYGGSFFL</sequence>
<accession>A0ACC0I962</accession>
<name>A0ACC0I962_9ERIC</name>
<dbReference type="Proteomes" id="UP001060215">
    <property type="component" value="Chromosome 6"/>
</dbReference>